<dbReference type="PANTHER" id="PTHR13390">
    <property type="entry name" value="LIPASE"/>
    <property type="match status" value="1"/>
</dbReference>
<evidence type="ECO:0000256" key="1">
    <source>
        <dbReference type="ARBA" id="ARBA00004502"/>
    </source>
</evidence>
<reference evidence="5" key="1">
    <citation type="journal article" date="2012" name="Nature">
        <title>The tomato genome sequence provides insights into fleshy fruit evolution.</title>
        <authorList>
            <consortium name="Tomato Genome Consortium"/>
        </authorList>
    </citation>
    <scope>NUCLEOTIDE SEQUENCE [LARGE SCALE GENOMIC DNA]</scope>
    <source>
        <strain evidence="5">cv. Heinz 1706</strain>
    </source>
</reference>
<dbReference type="SUPFAM" id="SSF53474">
    <property type="entry name" value="alpha/beta-Hydrolases"/>
    <property type="match status" value="1"/>
</dbReference>
<organism evidence="5">
    <name type="scientific">Solanum lycopersicum</name>
    <name type="common">Tomato</name>
    <name type="synonym">Lycopersicon esculentum</name>
    <dbReference type="NCBI Taxonomy" id="4081"/>
    <lineage>
        <taxon>Eukaryota</taxon>
        <taxon>Viridiplantae</taxon>
        <taxon>Streptophyta</taxon>
        <taxon>Embryophyta</taxon>
        <taxon>Tracheophyta</taxon>
        <taxon>Spermatophyta</taxon>
        <taxon>Magnoliopsida</taxon>
        <taxon>eudicotyledons</taxon>
        <taxon>Gunneridae</taxon>
        <taxon>Pentapetalae</taxon>
        <taxon>asterids</taxon>
        <taxon>lamiids</taxon>
        <taxon>Solanales</taxon>
        <taxon>Solanaceae</taxon>
        <taxon>Solanoideae</taxon>
        <taxon>Solaneae</taxon>
        <taxon>Solanum</taxon>
        <taxon>Solanum subgen. Lycopersicon</taxon>
    </lineage>
</organism>
<dbReference type="OMA" id="FIRQDME"/>
<name>A0A3Q7E9I1_SOLLC</name>
<evidence type="ECO:0000256" key="2">
    <source>
        <dbReference type="ARBA" id="ARBA00008300"/>
    </source>
</evidence>
<reference evidence="5" key="2">
    <citation type="submission" date="2019-01" db="UniProtKB">
        <authorList>
            <consortium name="EnsemblPlants"/>
        </authorList>
    </citation>
    <scope>IDENTIFICATION</scope>
    <source>
        <strain evidence="5">cv. Heinz 1706</strain>
    </source>
</reference>
<keyword evidence="3" id="KW-0551">Lipid droplet</keyword>
<dbReference type="Proteomes" id="UP000004994">
    <property type="component" value="Chromosome 1"/>
</dbReference>
<evidence type="ECO:0000313" key="6">
    <source>
        <dbReference type="Proteomes" id="UP000004994"/>
    </source>
</evidence>
<protein>
    <recommendedName>
        <fullName evidence="7">AB hydrolase-1 domain-containing protein</fullName>
    </recommendedName>
</protein>
<comment type="similarity">
    <text evidence="2">Belongs to the AB hydrolase superfamily. LDAH family.</text>
</comment>
<dbReference type="AlphaFoldDB" id="A0A3Q7E9I1"/>
<evidence type="ECO:0000256" key="4">
    <source>
        <dbReference type="ARBA" id="ARBA00022801"/>
    </source>
</evidence>
<dbReference type="GO" id="GO:0019915">
    <property type="term" value="P:lipid storage"/>
    <property type="evidence" value="ECO:0000318"/>
    <property type="project" value="GO_Central"/>
</dbReference>
<dbReference type="PANTHER" id="PTHR13390:SF0">
    <property type="entry name" value="LIPID DROPLET-ASSOCIATED HYDROLASE"/>
    <property type="match status" value="1"/>
</dbReference>
<dbReference type="InterPro" id="IPR029058">
    <property type="entry name" value="AB_hydrolase_fold"/>
</dbReference>
<dbReference type="Pfam" id="PF10230">
    <property type="entry name" value="LIDHydrolase"/>
    <property type="match status" value="2"/>
</dbReference>
<comment type="subcellular location">
    <subcellularLocation>
        <location evidence="1">Lipid droplet</location>
    </subcellularLocation>
</comment>
<dbReference type="Gene3D" id="3.40.50.1820">
    <property type="entry name" value="alpha/beta hydrolase"/>
    <property type="match status" value="1"/>
</dbReference>
<dbReference type="InterPro" id="IPR019363">
    <property type="entry name" value="LDAH"/>
</dbReference>
<sequence length="444" mass="50622">MVFAHHLSPIARTLSYFSRRRISSKCRNLQMGSENLSLIDTRKRANFRLSNVSGYKMDLLEIHAKDPKFHVLFIPGNPGVISFYLDFLESLYVLLDGTASVTGKIQFHILNSEIPDQLEILICAISHIAQTEKVMPLGQHKFEYWQLVHNLHTQLKFASMSKITLIFFSSHVLNENWEHGRLFSLQEQTDHKKEVQRLYWCLRAWRNADAPNRTYSPISPSMSFCMPTPMNFIEHELQDVEVPIVLVGHSIGSYISLDIFKRFQGKVAYCICLYPFLAVNTKSSTQSIIKKIAASRTLSTGFSSIVAILGLLPVWISRILVKNSVGNSWSPAAVEALCSHVLRYHTVQNMLYMAMTEFEKLSEVPDWSFMREKKSQMAFLFGVDDHWGPLDLYEEISNKVPGAVVAVEKENFTHAFSCTEAGSLWVAKHVSGLIKNYFSKIDSE</sequence>
<dbReference type="FunCoup" id="A0A3Q7E9I1">
    <property type="interactions" value="2115"/>
</dbReference>
<dbReference type="GO" id="GO:0016298">
    <property type="term" value="F:lipase activity"/>
    <property type="evidence" value="ECO:0007669"/>
    <property type="project" value="InterPro"/>
</dbReference>
<dbReference type="EnsemblPlants" id="Solyc01g007790.3.1">
    <property type="protein sequence ID" value="Solyc01g007790.3.1"/>
    <property type="gene ID" value="Solyc01g007790.3"/>
</dbReference>
<evidence type="ECO:0000313" key="5">
    <source>
        <dbReference type="EnsemblPlants" id="Solyc01g007790.3.1"/>
    </source>
</evidence>
<dbReference type="Gramene" id="Solyc01g007790.3.1">
    <property type="protein sequence ID" value="Solyc01g007790.3.1"/>
    <property type="gene ID" value="Solyc01g007790.3"/>
</dbReference>
<dbReference type="InParanoid" id="A0A3Q7E9I1"/>
<keyword evidence="4" id="KW-0378">Hydrolase</keyword>
<proteinExistence type="inferred from homology"/>
<keyword evidence="6" id="KW-1185">Reference proteome</keyword>
<evidence type="ECO:0000256" key="3">
    <source>
        <dbReference type="ARBA" id="ARBA00022677"/>
    </source>
</evidence>
<accession>A0A3Q7E9I1</accession>
<dbReference type="GO" id="GO:0005811">
    <property type="term" value="C:lipid droplet"/>
    <property type="evidence" value="ECO:0000318"/>
    <property type="project" value="GO_Central"/>
</dbReference>
<evidence type="ECO:0008006" key="7">
    <source>
        <dbReference type="Google" id="ProtNLM"/>
    </source>
</evidence>